<sequence>MNLPLKKGIAGLDMNPDNLSVTIVYPNGNFRASKVFWMHDLTTVSADKRDWIIQQTVVEMLMWVKSFGVGTLSMEELKFLQQNKNASFNRMASNFSYSNITKTLISACFKENIALIQVKPYYSSFIGKIKYQQTYGLSIHQSAAFVLARRGLGFEEKIPKELLSVLFAREAKKGQPLSDLFKHWKVVKKWHDDLLKEMKKIKMNVKHCFLQDFIVSDISFNSEIEFPF</sequence>
<accession>A0ABS7UY26</accession>
<reference evidence="1" key="1">
    <citation type="submission" date="2024-05" db="EMBL/GenBank/DDBJ databases">
        <title>Metabacillus sp. nov., isolated from the rhizosphere soil of tomato plants.</title>
        <authorList>
            <person name="Ma R."/>
        </authorList>
    </citation>
    <scope>NUCLEOTIDE SEQUENCE</scope>
    <source>
        <strain evidence="1">DBTR6</strain>
    </source>
</reference>
<proteinExistence type="predicted"/>
<evidence type="ECO:0008006" key="3">
    <source>
        <dbReference type="Google" id="ProtNLM"/>
    </source>
</evidence>
<gene>
    <name evidence="1" type="ORF">K9V48_22260</name>
</gene>
<dbReference type="EMBL" id="JAIQUM010000073">
    <property type="protein sequence ID" value="MBZ5752882.1"/>
    <property type="molecule type" value="Genomic_DNA"/>
</dbReference>
<name>A0ABS7UY26_9BACI</name>
<evidence type="ECO:0000313" key="2">
    <source>
        <dbReference type="Proteomes" id="UP001165287"/>
    </source>
</evidence>
<evidence type="ECO:0000313" key="1">
    <source>
        <dbReference type="EMBL" id="MBZ5752882.1"/>
    </source>
</evidence>
<comment type="caution">
    <text evidence="1">The sequence shown here is derived from an EMBL/GenBank/DDBJ whole genome shotgun (WGS) entry which is preliminary data.</text>
</comment>
<keyword evidence="2" id="KW-1185">Reference proteome</keyword>
<dbReference type="RefSeq" id="WP_224141321.1">
    <property type="nucleotide sequence ID" value="NZ_JAIQUM010000073.1"/>
</dbReference>
<organism evidence="1 2">
    <name type="scientific">Metabacillus rhizolycopersici</name>
    <dbReference type="NCBI Taxonomy" id="2875709"/>
    <lineage>
        <taxon>Bacteria</taxon>
        <taxon>Bacillati</taxon>
        <taxon>Bacillota</taxon>
        <taxon>Bacilli</taxon>
        <taxon>Bacillales</taxon>
        <taxon>Bacillaceae</taxon>
        <taxon>Metabacillus</taxon>
    </lineage>
</organism>
<protein>
    <recommendedName>
        <fullName evidence="3">Transposase</fullName>
    </recommendedName>
</protein>
<dbReference type="Proteomes" id="UP001165287">
    <property type="component" value="Unassembled WGS sequence"/>
</dbReference>